<dbReference type="OrthoDB" id="120976at2759"/>
<name>A0A397UWA6_9GLOM</name>
<dbReference type="AlphaFoldDB" id="A0A397UWA6"/>
<organism evidence="1 2">
    <name type="scientific">Gigaspora rosea</name>
    <dbReference type="NCBI Taxonomy" id="44941"/>
    <lineage>
        <taxon>Eukaryota</taxon>
        <taxon>Fungi</taxon>
        <taxon>Fungi incertae sedis</taxon>
        <taxon>Mucoromycota</taxon>
        <taxon>Glomeromycotina</taxon>
        <taxon>Glomeromycetes</taxon>
        <taxon>Diversisporales</taxon>
        <taxon>Gigasporaceae</taxon>
        <taxon>Gigaspora</taxon>
    </lineage>
</organism>
<dbReference type="SUPFAM" id="SSF52047">
    <property type="entry name" value="RNI-like"/>
    <property type="match status" value="1"/>
</dbReference>
<reference evidence="1 2" key="1">
    <citation type="submission" date="2018-06" db="EMBL/GenBank/DDBJ databases">
        <title>Comparative genomics reveals the genomic features of Rhizophagus irregularis, R. cerebriforme, R. diaphanum and Gigaspora rosea, and their symbiotic lifestyle signature.</title>
        <authorList>
            <person name="Morin E."/>
            <person name="San Clemente H."/>
            <person name="Chen E.C.H."/>
            <person name="De La Providencia I."/>
            <person name="Hainaut M."/>
            <person name="Kuo A."/>
            <person name="Kohler A."/>
            <person name="Murat C."/>
            <person name="Tang N."/>
            <person name="Roy S."/>
            <person name="Loubradou J."/>
            <person name="Henrissat B."/>
            <person name="Grigoriev I.V."/>
            <person name="Corradi N."/>
            <person name="Roux C."/>
            <person name="Martin F.M."/>
        </authorList>
    </citation>
    <scope>NUCLEOTIDE SEQUENCE [LARGE SCALE GENOMIC DNA]</scope>
    <source>
        <strain evidence="1 2">DAOM 194757</strain>
    </source>
</reference>
<dbReference type="Gene3D" id="3.80.10.10">
    <property type="entry name" value="Ribonuclease Inhibitor"/>
    <property type="match status" value="1"/>
</dbReference>
<proteinExistence type="predicted"/>
<dbReference type="InterPro" id="IPR032675">
    <property type="entry name" value="LRR_dom_sf"/>
</dbReference>
<dbReference type="Proteomes" id="UP000266673">
    <property type="component" value="Unassembled WGS sequence"/>
</dbReference>
<protein>
    <submittedName>
        <fullName evidence="1">Uncharacterized protein</fullName>
    </submittedName>
</protein>
<sequence>MLKKLFLSNTQLSTKGAIALAEYLPETKSLVHLANPSIDIAGVMALTPNDTEAAGLSQDILLHMRIDICLDDLDDYVRIAKEYFKVFDKILSSEKQKSDSFNIESNEVIEVCGF</sequence>
<evidence type="ECO:0000313" key="1">
    <source>
        <dbReference type="EMBL" id="RIB13019.1"/>
    </source>
</evidence>
<gene>
    <name evidence="1" type="ORF">C2G38_2199032</name>
</gene>
<keyword evidence="2" id="KW-1185">Reference proteome</keyword>
<evidence type="ECO:0000313" key="2">
    <source>
        <dbReference type="Proteomes" id="UP000266673"/>
    </source>
</evidence>
<comment type="caution">
    <text evidence="1">The sequence shown here is derived from an EMBL/GenBank/DDBJ whole genome shotgun (WGS) entry which is preliminary data.</text>
</comment>
<accession>A0A397UWA6</accession>
<dbReference type="EMBL" id="QKWP01000966">
    <property type="protein sequence ID" value="RIB13019.1"/>
    <property type="molecule type" value="Genomic_DNA"/>
</dbReference>